<dbReference type="InterPro" id="IPR026321">
    <property type="entry name" value="CC134"/>
</dbReference>
<dbReference type="Pfam" id="PF15002">
    <property type="entry name" value="ERK-JNK_inhib"/>
    <property type="match status" value="2"/>
</dbReference>
<dbReference type="PANTHER" id="PTHR14735:SF1">
    <property type="entry name" value="COILED-COIL DOMAIN-CONTAINING PROTEIN 134"/>
    <property type="match status" value="1"/>
</dbReference>
<reference evidence="4" key="1">
    <citation type="submission" date="2017-02" db="UniProtKB">
        <authorList>
            <consortium name="WormBaseParasite"/>
        </authorList>
    </citation>
    <scope>IDENTIFICATION</scope>
</reference>
<dbReference type="PANTHER" id="PTHR14735">
    <property type="entry name" value="COILED-COIL DOMAIN-CONTAINING PROTEIN 134"/>
    <property type="match status" value="1"/>
</dbReference>
<dbReference type="WBParaSite" id="ALUE_0002029001-mRNA-1">
    <property type="protein sequence ID" value="ALUE_0002029001-mRNA-1"/>
    <property type="gene ID" value="ALUE_0002029001"/>
</dbReference>
<protein>
    <submittedName>
        <fullName evidence="4">Uncharacterized protein</fullName>
    </submittedName>
</protein>
<keyword evidence="2" id="KW-0732">Signal</keyword>
<dbReference type="AlphaFoldDB" id="A0A0M3ING2"/>
<feature type="compositionally biased region" description="Basic and acidic residues" evidence="1">
    <location>
        <begin position="317"/>
        <end position="331"/>
    </location>
</feature>
<evidence type="ECO:0000256" key="1">
    <source>
        <dbReference type="SAM" id="MobiDB-lite"/>
    </source>
</evidence>
<dbReference type="Proteomes" id="UP000036681">
    <property type="component" value="Unplaced"/>
</dbReference>
<feature type="region of interest" description="Disordered" evidence="1">
    <location>
        <begin position="317"/>
        <end position="348"/>
    </location>
</feature>
<name>A0A0M3ING2_ASCLU</name>
<evidence type="ECO:0000313" key="4">
    <source>
        <dbReference type="WBParaSite" id="ALUE_0002029001-mRNA-1"/>
    </source>
</evidence>
<organism evidence="3 4">
    <name type="scientific">Ascaris lumbricoides</name>
    <name type="common">Giant roundworm</name>
    <dbReference type="NCBI Taxonomy" id="6252"/>
    <lineage>
        <taxon>Eukaryota</taxon>
        <taxon>Metazoa</taxon>
        <taxon>Ecdysozoa</taxon>
        <taxon>Nematoda</taxon>
        <taxon>Chromadorea</taxon>
        <taxon>Rhabditida</taxon>
        <taxon>Spirurina</taxon>
        <taxon>Ascaridomorpha</taxon>
        <taxon>Ascaridoidea</taxon>
        <taxon>Ascarididae</taxon>
        <taxon>Ascaris</taxon>
    </lineage>
</organism>
<feature type="chain" id="PRO_5005657401" evidence="2">
    <location>
        <begin position="25"/>
        <end position="348"/>
    </location>
</feature>
<keyword evidence="3" id="KW-1185">Reference proteome</keyword>
<feature type="signal peptide" evidence="2">
    <location>
        <begin position="1"/>
        <end position="24"/>
    </location>
</feature>
<evidence type="ECO:0000256" key="2">
    <source>
        <dbReference type="SAM" id="SignalP"/>
    </source>
</evidence>
<feature type="region of interest" description="Disordered" evidence="1">
    <location>
        <begin position="31"/>
        <end position="51"/>
    </location>
</feature>
<accession>A0A0M3ING2</accession>
<evidence type="ECO:0000313" key="3">
    <source>
        <dbReference type="Proteomes" id="UP000036681"/>
    </source>
</evidence>
<proteinExistence type="predicted"/>
<sequence length="348" mass="40223">MEMFHCIMVAYLLIIVVFVDGNWAKLEVHSDKHSDGITPPSSNLKGHKDEHVESENHAKLYKNALKLKRREQLNAVKTIFAMDNIKKRNTLIVDLINGMQKVIDEAKQLIEKSNYVAGGVFPFANIPLKEAIANVVENIAFFCEFALRFPSIVDKNALKLKRREQLNAVKTIFAVDNIKKRNTLIIDLINGMQKVIDEAKQLIEKSNYVAGGVFPFANIPLKEAIANVVENIAFFCEFALRFPSIVGKKYWNDYKFRSTIEWAYKFSEMADLYDDAARKLLNLAGQELNIIAREENFINPYDKKRIKEQIEREAIKRIDEAKEKKQQEKKMEKKKKKERKPTLTKTEL</sequence>